<protein>
    <submittedName>
        <fullName evidence="2">Uncharacterized protein</fullName>
    </submittedName>
</protein>
<keyword evidence="1" id="KW-0732">Signal</keyword>
<dbReference type="Proteomes" id="UP000701341">
    <property type="component" value="Unassembled WGS sequence"/>
</dbReference>
<evidence type="ECO:0000313" key="2">
    <source>
        <dbReference type="EMBL" id="KAF7524752.1"/>
    </source>
</evidence>
<sequence>MKLAFATAIFAAVTGTTALQANELCGDNKNCESACQNGQYYIVSNNGTAFFGCKLSAQTKDYKLMWCLRSDAPSVDEAYNVNGHRSVCEAAVGVVNNCHNTCVIPQTKEKVYKKSCSESKGKAYAVYDKLFTYDDAEAEVKIGCEY</sequence>
<keyword evidence="3" id="KW-1185">Reference proteome</keyword>
<comment type="caution">
    <text evidence="2">The sequence shown here is derived from an EMBL/GenBank/DDBJ whole genome shotgun (WGS) entry which is preliminary data.</text>
</comment>
<proteinExistence type="predicted"/>
<accession>A0A9P5GND8</accession>
<evidence type="ECO:0000256" key="1">
    <source>
        <dbReference type="SAM" id="SignalP"/>
    </source>
</evidence>
<feature type="chain" id="PRO_5040127225" evidence="1">
    <location>
        <begin position="19"/>
        <end position="146"/>
    </location>
</feature>
<dbReference type="EMBL" id="JAAOZQ010000034">
    <property type="protein sequence ID" value="KAF7524752.1"/>
    <property type="molecule type" value="Genomic_DNA"/>
</dbReference>
<name>A0A9P5GND8_PENCR</name>
<dbReference type="AlphaFoldDB" id="A0A9P5GND8"/>
<feature type="signal peptide" evidence="1">
    <location>
        <begin position="1"/>
        <end position="18"/>
    </location>
</feature>
<evidence type="ECO:0000313" key="3">
    <source>
        <dbReference type="Proteomes" id="UP000701341"/>
    </source>
</evidence>
<reference evidence="2" key="1">
    <citation type="submission" date="2020-02" db="EMBL/GenBank/DDBJ databases">
        <authorList>
            <person name="Lichtner F.J."/>
        </authorList>
    </citation>
    <scope>NUCLEOTIDE SEQUENCE</scope>
    <source>
        <strain evidence="2">G10</strain>
    </source>
</reference>
<organism evidence="2 3">
    <name type="scientific">Penicillium crustosum</name>
    <name type="common">Blue mold fungus</name>
    <dbReference type="NCBI Taxonomy" id="36656"/>
    <lineage>
        <taxon>Eukaryota</taxon>
        <taxon>Fungi</taxon>
        <taxon>Dikarya</taxon>
        <taxon>Ascomycota</taxon>
        <taxon>Pezizomycotina</taxon>
        <taxon>Eurotiomycetes</taxon>
        <taxon>Eurotiomycetidae</taxon>
        <taxon>Eurotiales</taxon>
        <taxon>Aspergillaceae</taxon>
        <taxon>Penicillium</taxon>
    </lineage>
</organism>
<gene>
    <name evidence="2" type="ORF">PCG10_005557</name>
</gene>